<reference evidence="3" key="1">
    <citation type="submission" date="2020-04" db="EMBL/GenBank/DDBJ databases">
        <authorList>
            <person name="Zhang T."/>
        </authorList>
    </citation>
    <scope>NUCLEOTIDE SEQUENCE</scope>
    <source>
        <strain evidence="3">HKST-UBA01</strain>
    </source>
</reference>
<dbReference type="EMBL" id="JAGQHR010000503">
    <property type="protein sequence ID" value="MCA9728885.1"/>
    <property type="molecule type" value="Genomic_DNA"/>
</dbReference>
<evidence type="ECO:0000256" key="2">
    <source>
        <dbReference type="SAM" id="SignalP"/>
    </source>
</evidence>
<dbReference type="AlphaFoldDB" id="A0A956M2S6"/>
<evidence type="ECO:0000256" key="1">
    <source>
        <dbReference type="ARBA" id="ARBA00022729"/>
    </source>
</evidence>
<protein>
    <submittedName>
        <fullName evidence="3">VCBS repeat-containing protein</fullName>
    </submittedName>
</protein>
<sequence>MLALVLYTSLISALFAQVGAEAVLQSGWPPPLSPATDCFATCFSSADTDGDLCPEVFKYTPSFGNITKVLCDGTVALDWVFDSASVGAVIGRRDSLYFGDIDGDGIDEIMMVPSAGQYWLFAVEPTGEDVPGWPIVVGDGGYLGRVAVDDVNGDGLDEIIIVEYLGLVQSRIWIYDGQGQPLPGWPQTVPDLAAGLAVGDLEFDGEKDIVVTIGNWDPYAGPFPIYVFAPDGTVRPGWPVTLTPAPGAPGTLHTMAIADLDGDYQCELLGSGPSTGPSTDVLYVLHSDGSPAQNPLFGGGLRRPAIGNL</sequence>
<keyword evidence="1 2" id="KW-0732">Signal</keyword>
<proteinExistence type="predicted"/>
<accession>A0A956M2S6</accession>
<dbReference type="Proteomes" id="UP000697710">
    <property type="component" value="Unassembled WGS sequence"/>
</dbReference>
<name>A0A956M2S6_UNCEI</name>
<dbReference type="InterPro" id="IPR013517">
    <property type="entry name" value="FG-GAP"/>
</dbReference>
<reference evidence="3" key="2">
    <citation type="journal article" date="2021" name="Microbiome">
        <title>Successional dynamics and alternative stable states in a saline activated sludge microbial community over 9 years.</title>
        <authorList>
            <person name="Wang Y."/>
            <person name="Ye J."/>
            <person name="Ju F."/>
            <person name="Liu L."/>
            <person name="Boyd J.A."/>
            <person name="Deng Y."/>
            <person name="Parks D.H."/>
            <person name="Jiang X."/>
            <person name="Yin X."/>
            <person name="Woodcroft B.J."/>
            <person name="Tyson G.W."/>
            <person name="Hugenholtz P."/>
            <person name="Polz M.F."/>
            <person name="Zhang T."/>
        </authorList>
    </citation>
    <scope>NUCLEOTIDE SEQUENCE</scope>
    <source>
        <strain evidence="3">HKST-UBA01</strain>
    </source>
</reference>
<evidence type="ECO:0000313" key="4">
    <source>
        <dbReference type="Proteomes" id="UP000697710"/>
    </source>
</evidence>
<dbReference type="Pfam" id="PF13517">
    <property type="entry name" value="FG-GAP_3"/>
    <property type="match status" value="1"/>
</dbReference>
<feature type="chain" id="PRO_5037169539" evidence="2">
    <location>
        <begin position="17"/>
        <end position="309"/>
    </location>
</feature>
<dbReference type="InterPro" id="IPR028994">
    <property type="entry name" value="Integrin_alpha_N"/>
</dbReference>
<dbReference type="Gene3D" id="2.130.10.130">
    <property type="entry name" value="Integrin alpha, N-terminal"/>
    <property type="match status" value="1"/>
</dbReference>
<evidence type="ECO:0000313" key="3">
    <source>
        <dbReference type="EMBL" id="MCA9728885.1"/>
    </source>
</evidence>
<feature type="non-terminal residue" evidence="3">
    <location>
        <position position="309"/>
    </location>
</feature>
<organism evidence="3 4">
    <name type="scientific">Eiseniibacteriota bacterium</name>
    <dbReference type="NCBI Taxonomy" id="2212470"/>
    <lineage>
        <taxon>Bacteria</taxon>
        <taxon>Candidatus Eiseniibacteriota</taxon>
    </lineage>
</organism>
<dbReference type="SUPFAM" id="SSF69318">
    <property type="entry name" value="Integrin alpha N-terminal domain"/>
    <property type="match status" value="1"/>
</dbReference>
<gene>
    <name evidence="3" type="ORF">KC729_14435</name>
</gene>
<feature type="signal peptide" evidence="2">
    <location>
        <begin position="1"/>
        <end position="16"/>
    </location>
</feature>
<comment type="caution">
    <text evidence="3">The sequence shown here is derived from an EMBL/GenBank/DDBJ whole genome shotgun (WGS) entry which is preliminary data.</text>
</comment>